<gene>
    <name evidence="6" type="primary">ARC6H</name>
    <name evidence="6" type="ORF">HannXRQ_Chr16g0503331</name>
    <name evidence="5" type="ORF">HanXRQr2_Chr16g0747181</name>
</gene>
<dbReference type="InterPro" id="IPR057137">
    <property type="entry name" value="CDP1-like_a_solenoid_2"/>
</dbReference>
<reference evidence="6" key="2">
    <citation type="submission" date="2017-02" db="EMBL/GenBank/DDBJ databases">
        <title>Sunflower complete genome.</title>
        <authorList>
            <person name="Langlade N."/>
            <person name="Munos S."/>
        </authorList>
    </citation>
    <scope>NUCLEOTIDE SEQUENCE [LARGE SCALE GENOMIC DNA]</scope>
    <source>
        <tissue evidence="6">Leaves</tissue>
    </source>
</reference>
<dbReference type="InParanoid" id="A0A251RWL4"/>
<dbReference type="STRING" id="4232.A0A251RWL4"/>
<dbReference type="GO" id="GO:0010020">
    <property type="term" value="P:chloroplast fission"/>
    <property type="evidence" value="ECO:0000318"/>
    <property type="project" value="GO_Central"/>
</dbReference>
<evidence type="ECO:0000259" key="4">
    <source>
        <dbReference type="Pfam" id="PF25515"/>
    </source>
</evidence>
<accession>A0A251RWL4</accession>
<feature type="region of interest" description="Disordered" evidence="1">
    <location>
        <begin position="522"/>
        <end position="551"/>
    </location>
</feature>
<dbReference type="EMBL" id="CM007905">
    <property type="protein sequence ID" value="OTF90778.1"/>
    <property type="molecule type" value="Genomic_DNA"/>
</dbReference>
<evidence type="ECO:0000313" key="7">
    <source>
        <dbReference type="Proteomes" id="UP000215914"/>
    </source>
</evidence>
<dbReference type="InterPro" id="IPR058032">
    <property type="entry name" value="CDP1-like_a_solenoid_1"/>
</dbReference>
<organism evidence="6 7">
    <name type="scientific">Helianthus annuus</name>
    <name type="common">Common sunflower</name>
    <dbReference type="NCBI Taxonomy" id="4232"/>
    <lineage>
        <taxon>Eukaryota</taxon>
        <taxon>Viridiplantae</taxon>
        <taxon>Streptophyta</taxon>
        <taxon>Embryophyta</taxon>
        <taxon>Tracheophyta</taxon>
        <taxon>Spermatophyta</taxon>
        <taxon>Magnoliopsida</taxon>
        <taxon>eudicotyledons</taxon>
        <taxon>Gunneridae</taxon>
        <taxon>Pentapetalae</taxon>
        <taxon>asterids</taxon>
        <taxon>campanulids</taxon>
        <taxon>Asterales</taxon>
        <taxon>Asteraceae</taxon>
        <taxon>Asteroideae</taxon>
        <taxon>Heliantheae alliance</taxon>
        <taxon>Heliantheae</taxon>
        <taxon>Helianthus</taxon>
    </lineage>
</organism>
<dbReference type="GO" id="GO:0009706">
    <property type="term" value="C:chloroplast inner membrane"/>
    <property type="evidence" value="ECO:0000318"/>
    <property type="project" value="GO_Central"/>
</dbReference>
<protein>
    <submittedName>
        <fullName evidence="6">Putative ARC6-like protein</fullName>
    </submittedName>
</protein>
<dbReference type="AlphaFoldDB" id="A0A251RWL4"/>
<dbReference type="EMBL" id="MNCJ02000331">
    <property type="protein sequence ID" value="KAF5759916.1"/>
    <property type="molecule type" value="Genomic_DNA"/>
</dbReference>
<evidence type="ECO:0000313" key="6">
    <source>
        <dbReference type="EMBL" id="OTF90778.1"/>
    </source>
</evidence>
<name>A0A251RWL4_HELAN</name>
<feature type="domain" description="Plastid division protein CDP1-like 2nd alpha solenoid" evidence="3">
    <location>
        <begin position="348"/>
        <end position="479"/>
    </location>
</feature>
<reference evidence="5" key="3">
    <citation type="submission" date="2020-06" db="EMBL/GenBank/DDBJ databases">
        <title>Helianthus annuus Genome sequencing and assembly Release 2.</title>
        <authorList>
            <person name="Gouzy J."/>
            <person name="Langlade N."/>
            <person name="Munos S."/>
        </authorList>
    </citation>
    <scope>NUCLEOTIDE SEQUENCE</scope>
    <source>
        <tissue evidence="5">Leaves</tissue>
    </source>
</reference>
<evidence type="ECO:0000256" key="1">
    <source>
        <dbReference type="SAM" id="MobiDB-lite"/>
    </source>
</evidence>
<feature type="compositionally biased region" description="Polar residues" evidence="1">
    <location>
        <begin position="522"/>
        <end position="536"/>
    </location>
</feature>
<evidence type="ECO:0000259" key="2">
    <source>
        <dbReference type="Pfam" id="PF13355"/>
    </source>
</evidence>
<proteinExistence type="predicted"/>
<dbReference type="Pfam" id="PF13355">
    <property type="entry name" value="ARC6-like_IMS"/>
    <property type="match status" value="1"/>
</dbReference>
<dbReference type="PANTHER" id="PTHR33925:SF2">
    <property type="entry name" value="PLASTID DIVISION PROTEIN CDP1, CHLOROPLASTIC"/>
    <property type="match status" value="1"/>
</dbReference>
<reference evidence="5 7" key="1">
    <citation type="journal article" date="2017" name="Nature">
        <title>The sunflower genome provides insights into oil metabolism, flowering and Asterid evolution.</title>
        <authorList>
            <person name="Badouin H."/>
            <person name="Gouzy J."/>
            <person name="Grassa C.J."/>
            <person name="Murat F."/>
            <person name="Staton S.E."/>
            <person name="Cottret L."/>
            <person name="Lelandais-Briere C."/>
            <person name="Owens G.L."/>
            <person name="Carrere S."/>
            <person name="Mayjonade B."/>
            <person name="Legrand L."/>
            <person name="Gill N."/>
            <person name="Kane N.C."/>
            <person name="Bowers J.E."/>
            <person name="Hubner S."/>
            <person name="Bellec A."/>
            <person name="Berard A."/>
            <person name="Berges H."/>
            <person name="Blanchet N."/>
            <person name="Boniface M.C."/>
            <person name="Brunel D."/>
            <person name="Catrice O."/>
            <person name="Chaidir N."/>
            <person name="Claudel C."/>
            <person name="Donnadieu C."/>
            <person name="Faraut T."/>
            <person name="Fievet G."/>
            <person name="Helmstetter N."/>
            <person name="King M."/>
            <person name="Knapp S.J."/>
            <person name="Lai Z."/>
            <person name="Le Paslier M.C."/>
            <person name="Lippi Y."/>
            <person name="Lorenzon L."/>
            <person name="Mandel J.R."/>
            <person name="Marage G."/>
            <person name="Marchand G."/>
            <person name="Marquand E."/>
            <person name="Bret-Mestries E."/>
            <person name="Morien E."/>
            <person name="Nambeesan S."/>
            <person name="Nguyen T."/>
            <person name="Pegot-Espagnet P."/>
            <person name="Pouilly N."/>
            <person name="Raftis F."/>
            <person name="Sallet E."/>
            <person name="Schiex T."/>
            <person name="Thomas J."/>
            <person name="Vandecasteele C."/>
            <person name="Vares D."/>
            <person name="Vear F."/>
            <person name="Vautrin S."/>
            <person name="Crespi M."/>
            <person name="Mangin B."/>
            <person name="Burke J.M."/>
            <person name="Salse J."/>
            <person name="Munos S."/>
            <person name="Vincourt P."/>
            <person name="Rieseberg L.H."/>
            <person name="Langlade N.B."/>
        </authorList>
    </citation>
    <scope>NUCLEOTIDE SEQUENCE [LARGE SCALE GENOMIC DNA]</scope>
    <source>
        <strain evidence="7">cv. SF193</strain>
        <tissue evidence="5">Leaves</tissue>
    </source>
</reference>
<evidence type="ECO:0000259" key="3">
    <source>
        <dbReference type="Pfam" id="PF23468"/>
    </source>
</evidence>
<evidence type="ECO:0000313" key="5">
    <source>
        <dbReference type="EMBL" id="KAF5759916.1"/>
    </source>
</evidence>
<dbReference type="Pfam" id="PF23468">
    <property type="entry name" value="ARC6"/>
    <property type="match status" value="1"/>
</dbReference>
<dbReference type="Pfam" id="PF25515">
    <property type="entry name" value="Arm_PDR"/>
    <property type="match status" value="1"/>
</dbReference>
<dbReference type="FunCoup" id="A0A251RWL4">
    <property type="interactions" value="2702"/>
</dbReference>
<dbReference type="OMA" id="IVKSVMH"/>
<feature type="region of interest" description="Disordered" evidence="1">
    <location>
        <begin position="483"/>
        <end position="510"/>
    </location>
</feature>
<sequence length="812" mass="91020">MAAVVDPPHILLVCYHICPHNKTHNNRFTNHYSSTQLTGSSYPSRVSFDLFPRKRHRAVSLSFSGREIADVRVTDSASNVQYNRSAIVEIPVTCYQILGIPDKSEKDEIVKSVKHLKTAEIEEGYTMDTIVSRQNLLMDVRDKLLFEADYAGNVREKVPPKSSIQIPWSWLPAALCLLQEVGEEKLAIDIGRTALQHPDSKPFVHDLLLSMALAECAIAKVNFEKNKISQGFEALDRAQSLLKSKPSLEQMTLLSQIEESLEELAPACTLEILGMAHTPENAERRVRAIAALQEMLRRGLEVESQSHIEDWSAFLNQALNKLTASEIVELLTWDSLANTRKNKKSLESHNQRVVVDTSSLYTVMIAHLALGFSSKQIEMIKKAKTICECLVASDGVDLKLEEAFCLFLLGQGDEAVVVERLQQLESNLKATSRTLISGNMKDASNAKKLLESWVNNAVLGLFPDTRDCSPSVDNFFVAEKTVSERRNRKKPAQPSHGLNHRPMSPSFSSDWRTRDDYTCSSHLGSTAGSTVKQLTPSDLPGPPPIANSLKTESYPSVQLKRNLGTRYDKVWDIWLGPNNVVKYMSLMTVVACVCYATFNLRGFRFLGPRRASSWANSGQRVNTGSLSHGLWGSAFSTGNLIADSLRKLSLKEKKKVNRRYEAAGLWGSRSFASSVSMSVEEAENLVKKWQSIKAEALGPNYQVHNLVDVLDESMLLQWKGLAESAKEKSCFWRFVLLQLSIIRADILSDERGKETAEIEALVEEAAELVDDSYQKNPNYYSTYTIRYLLKRQDDGSWRFCEGDIQTHHDPNS</sequence>
<dbReference type="Gramene" id="mRNA:HanXRQr2_Chr16g0747181">
    <property type="protein sequence ID" value="mRNA:HanXRQr2_Chr16g0747181"/>
    <property type="gene ID" value="HanXRQr2_Chr16g0747181"/>
</dbReference>
<keyword evidence="7" id="KW-1185">Reference proteome</keyword>
<dbReference type="PANTHER" id="PTHR33925">
    <property type="entry name" value="PLASTID DIVISION PROTEIN CDP1, CHLOROPLASTIC-RELATED"/>
    <property type="match status" value="1"/>
</dbReference>
<dbReference type="Proteomes" id="UP000215914">
    <property type="component" value="Chromosome 16"/>
</dbReference>
<dbReference type="InterPro" id="IPR044685">
    <property type="entry name" value="CPD1-like"/>
</dbReference>
<feature type="domain" description="Plastid division protein CDP1-like IMS" evidence="2">
    <location>
        <begin position="682"/>
        <end position="799"/>
    </location>
</feature>
<dbReference type="InterPro" id="IPR025344">
    <property type="entry name" value="CDP1-like_IMS"/>
</dbReference>
<feature type="domain" description="Plastid division protein CDP1-like 1st alpha solenoid" evidence="4">
    <location>
        <begin position="165"/>
        <end position="311"/>
    </location>
</feature>
<dbReference type="OrthoDB" id="1708707at2759"/>